<gene>
    <name evidence="1" type="ORF">GOODEAATRI_021259</name>
</gene>
<evidence type="ECO:0000313" key="2">
    <source>
        <dbReference type="Proteomes" id="UP001476798"/>
    </source>
</evidence>
<dbReference type="EMBL" id="JAHRIO010092017">
    <property type="protein sequence ID" value="MEQ2189052.1"/>
    <property type="molecule type" value="Genomic_DNA"/>
</dbReference>
<reference evidence="1 2" key="1">
    <citation type="submission" date="2021-06" db="EMBL/GenBank/DDBJ databases">
        <authorList>
            <person name="Palmer J.M."/>
        </authorList>
    </citation>
    <scope>NUCLEOTIDE SEQUENCE [LARGE SCALE GENOMIC DNA]</scope>
    <source>
        <strain evidence="1 2">GA_2019</strain>
        <tissue evidence="1">Muscle</tissue>
    </source>
</reference>
<name>A0ABV0Q0L3_9TELE</name>
<sequence>MKNILSVHMKGIHWLQGGAVGSTVAVQQEGPGFDSQQGLFLHGVCMFFPCIRGFSPVTLASSHSPKRLTSLSTLPLDVNECVHCCLSCMSLCCPAIDWRPFQGDPSSHP</sequence>
<comment type="caution">
    <text evidence="1">The sequence shown here is derived from an EMBL/GenBank/DDBJ whole genome shotgun (WGS) entry which is preliminary data.</text>
</comment>
<keyword evidence="2" id="KW-1185">Reference proteome</keyword>
<protein>
    <submittedName>
        <fullName evidence="1">Uncharacterized protein</fullName>
    </submittedName>
</protein>
<dbReference type="Proteomes" id="UP001476798">
    <property type="component" value="Unassembled WGS sequence"/>
</dbReference>
<accession>A0ABV0Q0L3</accession>
<proteinExistence type="predicted"/>
<organism evidence="1 2">
    <name type="scientific">Goodea atripinnis</name>
    <dbReference type="NCBI Taxonomy" id="208336"/>
    <lineage>
        <taxon>Eukaryota</taxon>
        <taxon>Metazoa</taxon>
        <taxon>Chordata</taxon>
        <taxon>Craniata</taxon>
        <taxon>Vertebrata</taxon>
        <taxon>Euteleostomi</taxon>
        <taxon>Actinopterygii</taxon>
        <taxon>Neopterygii</taxon>
        <taxon>Teleostei</taxon>
        <taxon>Neoteleostei</taxon>
        <taxon>Acanthomorphata</taxon>
        <taxon>Ovalentaria</taxon>
        <taxon>Atherinomorphae</taxon>
        <taxon>Cyprinodontiformes</taxon>
        <taxon>Goodeidae</taxon>
        <taxon>Goodea</taxon>
    </lineage>
</organism>
<evidence type="ECO:0000313" key="1">
    <source>
        <dbReference type="EMBL" id="MEQ2189052.1"/>
    </source>
</evidence>